<evidence type="ECO:0000256" key="1">
    <source>
        <dbReference type="SAM" id="Phobius"/>
    </source>
</evidence>
<keyword evidence="1" id="KW-1133">Transmembrane helix</keyword>
<feature type="transmembrane region" description="Helical" evidence="1">
    <location>
        <begin position="113"/>
        <end position="132"/>
    </location>
</feature>
<feature type="transmembrane region" description="Helical" evidence="1">
    <location>
        <begin position="161"/>
        <end position="181"/>
    </location>
</feature>
<dbReference type="EMBL" id="ML143509">
    <property type="protein sequence ID" value="TBU23294.1"/>
    <property type="molecule type" value="Genomic_DNA"/>
</dbReference>
<feature type="transmembrane region" description="Helical" evidence="1">
    <location>
        <begin position="137"/>
        <end position="155"/>
    </location>
</feature>
<dbReference type="Pfam" id="PF20151">
    <property type="entry name" value="DUF6533"/>
    <property type="match status" value="1"/>
</dbReference>
<accession>A0A4Q9M872</accession>
<keyword evidence="1" id="KW-0472">Membrane</keyword>
<dbReference type="OrthoDB" id="2745134at2759"/>
<dbReference type="InterPro" id="IPR045340">
    <property type="entry name" value="DUF6533"/>
</dbReference>
<reference evidence="3" key="1">
    <citation type="submission" date="2019-01" db="EMBL/GenBank/DDBJ databases">
        <title>Draft genome sequences of three monokaryotic isolates of the white-rot basidiomycete fungus Dichomitus squalens.</title>
        <authorList>
            <consortium name="DOE Joint Genome Institute"/>
            <person name="Lopez S.C."/>
            <person name="Andreopoulos B."/>
            <person name="Pangilinan J."/>
            <person name="Lipzen A."/>
            <person name="Riley R."/>
            <person name="Ahrendt S."/>
            <person name="Ng V."/>
            <person name="Barry K."/>
            <person name="Daum C."/>
            <person name="Grigoriev I.V."/>
            <person name="Hilden K.S."/>
            <person name="Makela M.R."/>
            <person name="de Vries R.P."/>
        </authorList>
    </citation>
    <scope>NUCLEOTIDE SEQUENCE [LARGE SCALE GENOMIC DNA]</scope>
    <source>
        <strain evidence="3">OM18370.1</strain>
    </source>
</reference>
<feature type="domain" description="DUF6533" evidence="2">
    <location>
        <begin position="21"/>
        <end position="63"/>
    </location>
</feature>
<feature type="transmembrane region" description="Helical" evidence="1">
    <location>
        <begin position="53"/>
        <end position="73"/>
    </location>
</feature>
<feature type="transmembrane region" description="Helical" evidence="1">
    <location>
        <begin position="13"/>
        <end position="32"/>
    </location>
</feature>
<evidence type="ECO:0000313" key="3">
    <source>
        <dbReference type="EMBL" id="TBU23294.1"/>
    </source>
</evidence>
<keyword evidence="1" id="KW-0812">Transmembrane</keyword>
<dbReference type="AlphaFoldDB" id="A0A4Q9M872"/>
<sequence length="282" mass="30975">MASSQSDSIDAEYATGIVGLCCNVAGTVAFLYDATITTGEEVRCFWGRKVTGAAILFWLNKYMNAMFLVWLFVTDFKISDEAEVSRARYLVWCKFYSHPSLDSCDRSAKGTAVVNYLIYLVQAAFIALRVYALQKSLIICAMAFILALAPLATNFQANFAFGLWGGNVALFGCTQFYNTTFDIARDSSQHHQTFHILVLVNSLHLAFTLLSSASIGDTGSILSSRDSLTNLDGGSVIFERVVGSLGASIAPSDYLVQDNHWNTGEDEHAQTEEIELNETSKE</sequence>
<evidence type="ECO:0000259" key="2">
    <source>
        <dbReference type="Pfam" id="PF20151"/>
    </source>
</evidence>
<name>A0A4Q9M872_9APHY</name>
<proteinExistence type="predicted"/>
<gene>
    <name evidence="3" type="ORF">BD311DRAFT_742501</name>
</gene>
<protein>
    <recommendedName>
        <fullName evidence="2">DUF6533 domain-containing protein</fullName>
    </recommendedName>
</protein>
<feature type="transmembrane region" description="Helical" evidence="1">
    <location>
        <begin position="193"/>
        <end position="215"/>
    </location>
</feature>
<dbReference type="Proteomes" id="UP000292957">
    <property type="component" value="Unassembled WGS sequence"/>
</dbReference>
<organism evidence="3">
    <name type="scientific">Dichomitus squalens</name>
    <dbReference type="NCBI Taxonomy" id="114155"/>
    <lineage>
        <taxon>Eukaryota</taxon>
        <taxon>Fungi</taxon>
        <taxon>Dikarya</taxon>
        <taxon>Basidiomycota</taxon>
        <taxon>Agaricomycotina</taxon>
        <taxon>Agaricomycetes</taxon>
        <taxon>Polyporales</taxon>
        <taxon>Polyporaceae</taxon>
        <taxon>Dichomitus</taxon>
    </lineage>
</organism>